<organism evidence="2 3">
    <name type="scientific">Aeromicrobium terrae</name>
    <dbReference type="NCBI Taxonomy" id="2498846"/>
    <lineage>
        <taxon>Bacteria</taxon>
        <taxon>Bacillati</taxon>
        <taxon>Actinomycetota</taxon>
        <taxon>Actinomycetes</taxon>
        <taxon>Propionibacteriales</taxon>
        <taxon>Nocardioidaceae</taxon>
        <taxon>Aeromicrobium</taxon>
    </lineage>
</organism>
<dbReference type="OrthoDB" id="3203519at2"/>
<proteinExistence type="predicted"/>
<dbReference type="AlphaFoldDB" id="A0A5C8NMG7"/>
<evidence type="ECO:0000313" key="3">
    <source>
        <dbReference type="Proteomes" id="UP000321571"/>
    </source>
</evidence>
<dbReference type="EMBL" id="VDUX01000002">
    <property type="protein sequence ID" value="TXL62280.1"/>
    <property type="molecule type" value="Genomic_DNA"/>
</dbReference>
<sequence length="601" mass="64102">MARSRSRRRPHGWRRVTETLRSRRVQVGLGVLVLLVIAGGIFVSEALKATGALKDARDEAAVLKEQIVSGDVNGARATLERLDRETTRAHDASDGPLWSIGAHVPIVGKNVDAVRTVAREIDRITDDALPSIVDVADQVQLETFRPKNGRVDVAALAAIRPVLERSNRVFEEAEREIGSFDPGSLIGPLQSPMRSTQNLVTVSASAAGAADDAARLLPTMLATDGKKRTYLLMVLNNAEVRAIGGMPGSVAVLTAKNGKVTMGEQAGTRKVGFVKNGAKLTKEERNLLGSSLTKDMRDTGAHPDFPRAAELTSQIVGKRLDRKFSGAIAVDPVALALLLGGIGPVDLADGTRLTSSNAAQVLLNGVYAKYPLQAQKQDDVFEQAARAIFTAVTSGRGNSQAVVKALVRSVRAGHIKVWSKVPAEQKLILDGGISGALNRHPGKTPYIGVYVDDGGSTKMEYFLQMKTTVQATRCFDDRGQEFRVTTQLSSLAPPNATRFTRSIVGPGLYVKPGSMRLVVSTMGPTKGFMVEQRVDGRQVPLSGGELYDRRVVRGTVVIAPGESVVIVTTMRSAPGVDGDPVLQTTPGIRPNGDEASKSACS</sequence>
<accession>A0A5C8NMG7</accession>
<reference evidence="2 3" key="1">
    <citation type="submission" date="2019-06" db="EMBL/GenBank/DDBJ databases">
        <title>Aeromicrobium sp. nov., isolated from a maize field.</title>
        <authorList>
            <person name="Lin S.-Y."/>
            <person name="Tsai C.-F."/>
            <person name="Young C.-C."/>
        </authorList>
    </citation>
    <scope>NUCLEOTIDE SEQUENCE [LARGE SCALE GENOMIC DNA]</scope>
    <source>
        <strain evidence="2 3">CC-CFT486</strain>
    </source>
</reference>
<dbReference type="Pfam" id="PF13196">
    <property type="entry name" value="DUF4012"/>
    <property type="match status" value="1"/>
</dbReference>
<feature type="region of interest" description="Disordered" evidence="1">
    <location>
        <begin position="575"/>
        <end position="601"/>
    </location>
</feature>
<keyword evidence="3" id="KW-1185">Reference proteome</keyword>
<comment type="caution">
    <text evidence="2">The sequence shown here is derived from an EMBL/GenBank/DDBJ whole genome shotgun (WGS) entry which is preliminary data.</text>
</comment>
<dbReference type="InterPro" id="IPR025101">
    <property type="entry name" value="DUF4012"/>
</dbReference>
<feature type="compositionally biased region" description="Basic and acidic residues" evidence="1">
    <location>
        <begin position="591"/>
        <end position="601"/>
    </location>
</feature>
<gene>
    <name evidence="2" type="ORF">FHP06_06175</name>
</gene>
<name>A0A5C8NMG7_9ACTN</name>
<dbReference type="Proteomes" id="UP000321571">
    <property type="component" value="Unassembled WGS sequence"/>
</dbReference>
<evidence type="ECO:0000313" key="2">
    <source>
        <dbReference type="EMBL" id="TXL62280.1"/>
    </source>
</evidence>
<protein>
    <submittedName>
        <fullName evidence="2">DUF4012 domain-containing protein</fullName>
    </submittedName>
</protein>
<evidence type="ECO:0000256" key="1">
    <source>
        <dbReference type="SAM" id="MobiDB-lite"/>
    </source>
</evidence>